<organism evidence="1">
    <name type="scientific">marine sediment metagenome</name>
    <dbReference type="NCBI Taxonomy" id="412755"/>
    <lineage>
        <taxon>unclassified sequences</taxon>
        <taxon>metagenomes</taxon>
        <taxon>ecological metagenomes</taxon>
    </lineage>
</organism>
<dbReference type="EMBL" id="LAZR01007956">
    <property type="protein sequence ID" value="KKM81848.1"/>
    <property type="molecule type" value="Genomic_DNA"/>
</dbReference>
<dbReference type="Pfam" id="PF18143">
    <property type="entry name" value="HAD_SAK_2"/>
    <property type="match status" value="1"/>
</dbReference>
<evidence type="ECO:0000313" key="1">
    <source>
        <dbReference type="EMBL" id="KKM81848.1"/>
    </source>
</evidence>
<sequence>MTLLNCGYFLYCRVMRVIFLDIDGVLNSHRTAIGFQHVLMRKFDPVAVMMLYRIVKNADAAIVISSTWRLSKGWKTLVWGCLREAGWPWEEYGFVPQDSCPIIGKTVNYLGAGKIRGNEIDVWLNEHPEYNDYIILDDDSDMLESQMNRFIHCDSKVGLSYENWQRIREIWPEEGELA</sequence>
<dbReference type="AlphaFoldDB" id="A0A0F9KIS6"/>
<accession>A0A0F9KIS6</accession>
<proteinExistence type="predicted"/>
<protein>
    <recommendedName>
        <fullName evidence="2">FCP1 homology domain-containing protein</fullName>
    </recommendedName>
</protein>
<reference evidence="1" key="1">
    <citation type="journal article" date="2015" name="Nature">
        <title>Complex archaea that bridge the gap between prokaryotes and eukaryotes.</title>
        <authorList>
            <person name="Spang A."/>
            <person name="Saw J.H."/>
            <person name="Jorgensen S.L."/>
            <person name="Zaremba-Niedzwiedzka K."/>
            <person name="Martijn J."/>
            <person name="Lind A.E."/>
            <person name="van Eijk R."/>
            <person name="Schleper C."/>
            <person name="Guy L."/>
            <person name="Ettema T.J."/>
        </authorList>
    </citation>
    <scope>NUCLEOTIDE SEQUENCE</scope>
</reference>
<name>A0A0F9KIS6_9ZZZZ</name>
<evidence type="ECO:0008006" key="2">
    <source>
        <dbReference type="Google" id="ProtNLM"/>
    </source>
</evidence>
<gene>
    <name evidence="1" type="ORF">LCGC14_1325680</name>
</gene>
<comment type="caution">
    <text evidence="1">The sequence shown here is derived from an EMBL/GenBank/DDBJ whole genome shotgun (WGS) entry which is preliminary data.</text>
</comment>